<comment type="caution">
    <text evidence="1">The sequence shown here is derived from an EMBL/GenBank/DDBJ whole genome shotgun (WGS) entry which is preliminary data.</text>
</comment>
<sequence length="328" mass="35768">MQRQVFEHRTVEAVQVMLPRTTKPRARQPGMRPRCTRWSGCMFVISNSAPASSPSPGASPVGRRGVEVAPLHVPAHSPESVLLPVLVVLLSSRCAREGRSIPTMPNPAGSTCWSRRRSIACGSSMLGSRRVCRPLTISSEWPMPTGSRRIRGRRTRAASRAASCRTVAARWNGRRPRSDRRTHAAPWCAGRPAPLPHSACDRRDGTCRRCRHQELGIRLGHAEIDGKLLAEFGGEGLPAIRLGHQLRIEAEAVGHDDRRHPQPVASILDERAGEHAHAQRLDDLHAAVVLGISTCVRSRSIATIGGSASEYSTCTLLPLTKSIAGLRR</sequence>
<gene>
    <name evidence="1" type="ORF">DdX_21798</name>
</gene>
<evidence type="ECO:0000313" key="1">
    <source>
        <dbReference type="EMBL" id="KAI1691577.1"/>
    </source>
</evidence>
<accession>A0AAD4MF58</accession>
<keyword evidence="2" id="KW-1185">Reference proteome</keyword>
<reference evidence="1" key="1">
    <citation type="submission" date="2022-01" db="EMBL/GenBank/DDBJ databases">
        <title>Genome Sequence Resource for Two Populations of Ditylenchus destructor, the Migratory Endoparasitic Phytonematode.</title>
        <authorList>
            <person name="Zhang H."/>
            <person name="Lin R."/>
            <person name="Xie B."/>
        </authorList>
    </citation>
    <scope>NUCLEOTIDE SEQUENCE</scope>
    <source>
        <strain evidence="1">BazhouSP</strain>
    </source>
</reference>
<dbReference type="Proteomes" id="UP001201812">
    <property type="component" value="Unassembled WGS sequence"/>
</dbReference>
<dbReference type="EMBL" id="JAKKPZ010000906">
    <property type="protein sequence ID" value="KAI1691577.1"/>
    <property type="molecule type" value="Genomic_DNA"/>
</dbReference>
<organism evidence="1 2">
    <name type="scientific">Ditylenchus destructor</name>
    <dbReference type="NCBI Taxonomy" id="166010"/>
    <lineage>
        <taxon>Eukaryota</taxon>
        <taxon>Metazoa</taxon>
        <taxon>Ecdysozoa</taxon>
        <taxon>Nematoda</taxon>
        <taxon>Chromadorea</taxon>
        <taxon>Rhabditida</taxon>
        <taxon>Tylenchina</taxon>
        <taxon>Tylenchomorpha</taxon>
        <taxon>Sphaerularioidea</taxon>
        <taxon>Anguinidae</taxon>
        <taxon>Anguininae</taxon>
        <taxon>Ditylenchus</taxon>
    </lineage>
</organism>
<evidence type="ECO:0000313" key="2">
    <source>
        <dbReference type="Proteomes" id="UP001201812"/>
    </source>
</evidence>
<dbReference type="AlphaFoldDB" id="A0AAD4MF58"/>
<protein>
    <submittedName>
        <fullName evidence="1">Uncharacterized protein</fullName>
    </submittedName>
</protein>
<name>A0AAD4MF58_9BILA</name>
<proteinExistence type="predicted"/>